<comment type="caution">
    <text evidence="1">The sequence shown here is derived from an EMBL/GenBank/DDBJ whole genome shotgun (WGS) entry which is preliminary data.</text>
</comment>
<reference evidence="1 2" key="1">
    <citation type="submission" date="2019-03" db="EMBL/GenBank/DDBJ databases">
        <title>Single cell metagenomics reveals metabolic interactions within the superorganism composed of flagellate Streblomastix strix and complex community of Bacteroidetes bacteria on its surface.</title>
        <authorList>
            <person name="Treitli S.C."/>
            <person name="Kolisko M."/>
            <person name="Husnik F."/>
            <person name="Keeling P."/>
            <person name="Hampl V."/>
        </authorList>
    </citation>
    <scope>NUCLEOTIDE SEQUENCE [LARGE SCALE GENOMIC DNA]</scope>
    <source>
        <strain evidence="1">ST1C</strain>
    </source>
</reference>
<evidence type="ECO:0000313" key="1">
    <source>
        <dbReference type="EMBL" id="KAA6373225.1"/>
    </source>
</evidence>
<accession>A0A5J4UU26</accession>
<proteinExistence type="predicted"/>
<dbReference type="AlphaFoldDB" id="A0A5J4UU26"/>
<gene>
    <name evidence="1" type="ORF">EZS28_031248</name>
</gene>
<protein>
    <submittedName>
        <fullName evidence="1">Uncharacterized protein</fullName>
    </submittedName>
</protein>
<sequence>MGFVNLKTNQTIQGIKTFLQPIYGTKFIITGGASNQILLANGDTQDTGDFLPKYYPHAMGQLTIEPNDDIRNQGIRIMKNKANWDSFVLTGCNAGPSDRDGVWKVGSTSSQFRIQKQEDEAYDYKDPNTQCQTGYTLFSIVNNDIKPKFSGTTHNLPLNAVLFGQKVYGYPICWNGAIPIDCFINPNGFNETVIYALDQLDINWHAIFKTIWEAAIKYACESKICR</sequence>
<dbReference type="Proteomes" id="UP000324800">
    <property type="component" value="Unassembled WGS sequence"/>
</dbReference>
<evidence type="ECO:0000313" key="2">
    <source>
        <dbReference type="Proteomes" id="UP000324800"/>
    </source>
</evidence>
<organism evidence="1 2">
    <name type="scientific">Streblomastix strix</name>
    <dbReference type="NCBI Taxonomy" id="222440"/>
    <lineage>
        <taxon>Eukaryota</taxon>
        <taxon>Metamonada</taxon>
        <taxon>Preaxostyla</taxon>
        <taxon>Oxymonadida</taxon>
        <taxon>Streblomastigidae</taxon>
        <taxon>Streblomastix</taxon>
    </lineage>
</organism>
<name>A0A5J4UU26_9EUKA</name>
<dbReference type="EMBL" id="SNRW01012924">
    <property type="protein sequence ID" value="KAA6373225.1"/>
    <property type="molecule type" value="Genomic_DNA"/>
</dbReference>